<evidence type="ECO:0000259" key="7">
    <source>
        <dbReference type="Pfam" id="PF00291"/>
    </source>
</evidence>
<evidence type="ECO:0000259" key="8">
    <source>
        <dbReference type="Pfam" id="PF14821"/>
    </source>
</evidence>
<dbReference type="CDD" id="cd01560">
    <property type="entry name" value="Thr-synth_2"/>
    <property type="match status" value="1"/>
</dbReference>
<protein>
    <recommendedName>
        <fullName evidence="5">Threonine synthase</fullName>
        <ecNumber evidence="5">4.2.3.1</ecNumber>
    </recommendedName>
</protein>
<dbReference type="Pfam" id="PF24857">
    <property type="entry name" value="THR4_C"/>
    <property type="match status" value="1"/>
</dbReference>
<dbReference type="AlphaFoldDB" id="A0A368DR46"/>
<dbReference type="GO" id="GO:0009088">
    <property type="term" value="P:threonine biosynthetic process"/>
    <property type="evidence" value="ECO:0007669"/>
    <property type="project" value="UniProtKB-UniRule"/>
</dbReference>
<dbReference type="Gene3D" id="3.40.50.1100">
    <property type="match status" value="2"/>
</dbReference>
<comment type="similarity">
    <text evidence="2">Belongs to the threonine synthase family.</text>
</comment>
<gene>
    <name evidence="9" type="ORF">DBW71_01615</name>
</gene>
<dbReference type="EC" id="4.2.3.1" evidence="5"/>
<evidence type="ECO:0000256" key="1">
    <source>
        <dbReference type="ARBA" id="ARBA00001933"/>
    </source>
</evidence>
<dbReference type="Gene3D" id="3.90.1380.10">
    <property type="entry name" value="Threonine synthase, N-terminal domain"/>
    <property type="match status" value="1"/>
</dbReference>
<keyword evidence="3 6" id="KW-0663">Pyridoxal phosphate</keyword>
<dbReference type="Pfam" id="PF14821">
    <property type="entry name" value="Thr_synth_N"/>
    <property type="match status" value="1"/>
</dbReference>
<comment type="caution">
    <text evidence="9">The sequence shown here is derived from an EMBL/GenBank/DDBJ whole genome shotgun (WGS) entry which is preliminary data.</text>
</comment>
<feature type="modified residue" description="N6-(pyridoxal phosphate)lysine" evidence="6">
    <location>
        <position position="138"/>
    </location>
</feature>
<dbReference type="InterPro" id="IPR051166">
    <property type="entry name" value="Threonine_Synthase"/>
</dbReference>
<feature type="domain" description="Tryptophan synthase beta chain-like PALP" evidence="7">
    <location>
        <begin position="112"/>
        <end position="365"/>
    </location>
</feature>
<dbReference type="InterPro" id="IPR029144">
    <property type="entry name" value="Thr_synth_N"/>
</dbReference>
<dbReference type="InterPro" id="IPR037158">
    <property type="entry name" value="Thr_synth_N_sf"/>
</dbReference>
<proteinExistence type="inferred from homology"/>
<dbReference type="InterPro" id="IPR001926">
    <property type="entry name" value="TrpB-like_PALP"/>
</dbReference>
<dbReference type="InterPro" id="IPR036052">
    <property type="entry name" value="TrpB-like_PALP_sf"/>
</dbReference>
<dbReference type="Proteomes" id="UP000253570">
    <property type="component" value="Unassembled WGS sequence"/>
</dbReference>
<dbReference type="PANTHER" id="PTHR42690:SF1">
    <property type="entry name" value="THREONINE SYNTHASE-LIKE 2"/>
    <property type="match status" value="1"/>
</dbReference>
<accession>A0A368DR46</accession>
<dbReference type="Pfam" id="PF00291">
    <property type="entry name" value="PALP"/>
    <property type="match status" value="1"/>
</dbReference>
<evidence type="ECO:0000256" key="3">
    <source>
        <dbReference type="ARBA" id="ARBA00022898"/>
    </source>
</evidence>
<dbReference type="EMBL" id="QOQD01000003">
    <property type="protein sequence ID" value="RCL74124.1"/>
    <property type="molecule type" value="Genomic_DNA"/>
</dbReference>
<comment type="cofactor">
    <cofactor evidence="1 6">
        <name>pyridoxal 5'-phosphate</name>
        <dbReference type="ChEBI" id="CHEBI:597326"/>
    </cofactor>
</comment>
<dbReference type="NCBIfam" id="TIGR00260">
    <property type="entry name" value="thrC"/>
    <property type="match status" value="1"/>
</dbReference>
<dbReference type="PANTHER" id="PTHR42690">
    <property type="entry name" value="THREONINE SYNTHASE FAMILY MEMBER"/>
    <property type="match status" value="1"/>
</dbReference>
<dbReference type="SUPFAM" id="SSF53686">
    <property type="entry name" value="Tryptophan synthase beta subunit-like PLP-dependent enzymes"/>
    <property type="match status" value="1"/>
</dbReference>
<keyword evidence="4 9" id="KW-0456">Lyase</keyword>
<evidence type="ECO:0000256" key="2">
    <source>
        <dbReference type="ARBA" id="ARBA00005517"/>
    </source>
</evidence>
<feature type="domain" description="Threonine synthase N-terminal" evidence="8">
    <location>
        <begin position="28"/>
        <end position="106"/>
    </location>
</feature>
<evidence type="ECO:0000256" key="4">
    <source>
        <dbReference type="ARBA" id="ARBA00023239"/>
    </source>
</evidence>
<evidence type="ECO:0000256" key="6">
    <source>
        <dbReference type="PIRSR" id="PIRSR604450-51"/>
    </source>
</evidence>
<evidence type="ECO:0000313" key="9">
    <source>
        <dbReference type="EMBL" id="RCL74124.1"/>
    </source>
</evidence>
<evidence type="ECO:0000313" key="10">
    <source>
        <dbReference type="Proteomes" id="UP000253570"/>
    </source>
</evidence>
<sequence length="487" mass="54918">MVWSCNKLIIYIFLCQNKKKKIKSLKMRYISTRNNKEEYSFEDILLKGLADDGGLYIPNQVPSLSKDDLSEILKMDYQSIALRIIKLFTQDTFSEAVLRRMVNDSYKCFNKTEITPIHNLDKKTSILELYHGPTLAFKDIAMQLLSRMIEEVLSKDNSKASIICATSGDTGGAAVASFAGKKNIDLYILFPEGRISEVQRRFMTTSQQNNINVISIDGNFDDCQNIVKSLFRDKSFSQSVNLTAVNSINWARIMIQIIYYFSAIAQNPKDKKNPDIIVPTGNFGDIFAGYIAKKMGLGIGKLVIASNVNNILERCLNTGTYEILEAIQTNSPSMDIQISSNFERLLYDLVNHDTKKLSKMMDELAKDGQFSLDEAELSKLNSIFDAGSIEQIETINIIKKIYNQHNLILDPHTAIAAGVSSKNNYHNSIILSTAHPAKFPQAIKDAIGIEAELPLKNKNIFELPEHIKNMKNDMSLVKNHIVSNFKR</sequence>
<dbReference type="InterPro" id="IPR004450">
    <property type="entry name" value="Thr_synthase-like"/>
</dbReference>
<dbReference type="GO" id="GO:0004795">
    <property type="term" value="F:threonine synthase activity"/>
    <property type="evidence" value="ECO:0007669"/>
    <property type="project" value="UniProtKB-UniRule"/>
</dbReference>
<organism evidence="9 10">
    <name type="scientific">PS1 clade bacterium</name>
    <dbReference type="NCBI Taxonomy" id="2175152"/>
    <lineage>
        <taxon>Bacteria</taxon>
        <taxon>Pseudomonadati</taxon>
        <taxon>Pseudomonadota</taxon>
        <taxon>Alphaproteobacteria</taxon>
        <taxon>PS1 clade</taxon>
    </lineage>
</organism>
<name>A0A368DR46_9PROT</name>
<reference evidence="9 10" key="1">
    <citation type="journal article" date="2018" name="Microbiome">
        <title>Fine metagenomic profile of the Mediterranean stratified and mixed water columns revealed by assembly and recruitment.</title>
        <authorList>
            <person name="Haro-Moreno J.M."/>
            <person name="Lopez-Perez M."/>
            <person name="De La Torre J.R."/>
            <person name="Picazo A."/>
            <person name="Camacho A."/>
            <person name="Rodriguez-Valera F."/>
        </authorList>
    </citation>
    <scope>NUCLEOTIDE SEQUENCE [LARGE SCALE GENOMIC DNA]</scope>
    <source>
        <strain evidence="9">MED-G57</strain>
    </source>
</reference>
<evidence type="ECO:0000256" key="5">
    <source>
        <dbReference type="NCBIfam" id="TIGR00260"/>
    </source>
</evidence>